<dbReference type="Pfam" id="PF01127">
    <property type="entry name" value="Sdh_cyt"/>
    <property type="match status" value="1"/>
</dbReference>
<dbReference type="GO" id="GO:0016020">
    <property type="term" value="C:membrane"/>
    <property type="evidence" value="ECO:0007669"/>
    <property type="project" value="UniProtKB-SubCell"/>
</dbReference>
<evidence type="ECO:0000256" key="8">
    <source>
        <dbReference type="SAM" id="Phobius"/>
    </source>
</evidence>
<dbReference type="AlphaFoldDB" id="A0A9W8XBI0"/>
<dbReference type="PANTHER" id="PTHR10978:SF5">
    <property type="entry name" value="SUCCINATE DEHYDROGENASE CYTOCHROME B560 SUBUNIT, MITOCHONDRIAL"/>
    <property type="match status" value="1"/>
</dbReference>
<dbReference type="InterPro" id="IPR000701">
    <property type="entry name" value="SuccDH_FuR_B_TM-su"/>
</dbReference>
<dbReference type="Gene3D" id="1.20.1300.10">
    <property type="entry name" value="Fumarate reductase/succinate dehydrogenase, transmembrane subunit"/>
    <property type="match status" value="1"/>
</dbReference>
<dbReference type="PROSITE" id="PS01001">
    <property type="entry name" value="SDH_CYT_2"/>
    <property type="match status" value="1"/>
</dbReference>
<dbReference type="SUPFAM" id="SSF81343">
    <property type="entry name" value="Fumarate reductase respiratory complex transmembrane subunits"/>
    <property type="match status" value="1"/>
</dbReference>
<dbReference type="CDD" id="cd03499">
    <property type="entry name" value="SQR_TypeC_SdhC"/>
    <property type="match status" value="1"/>
</dbReference>
<keyword evidence="5 8" id="KW-1133">Transmembrane helix</keyword>
<feature type="transmembrane region" description="Helical" evidence="8">
    <location>
        <begin position="77"/>
        <end position="99"/>
    </location>
</feature>
<keyword evidence="3 8" id="KW-0812">Transmembrane</keyword>
<evidence type="ECO:0000256" key="5">
    <source>
        <dbReference type="ARBA" id="ARBA00022989"/>
    </source>
</evidence>
<feature type="transmembrane region" description="Helical" evidence="8">
    <location>
        <begin position="111"/>
        <end position="136"/>
    </location>
</feature>
<dbReference type="InterPro" id="IPR014314">
    <property type="entry name" value="Succ_DH_cytb556"/>
</dbReference>
<dbReference type="EMBL" id="JAPEUX010000008">
    <property type="protein sequence ID" value="KAJ4346629.1"/>
    <property type="molecule type" value="Genomic_DNA"/>
</dbReference>
<dbReference type="InterPro" id="IPR018495">
    <property type="entry name" value="Succ_DH_cyt_bsu_CS"/>
</dbReference>
<evidence type="ECO:0000313" key="10">
    <source>
        <dbReference type="Proteomes" id="UP001140513"/>
    </source>
</evidence>
<reference evidence="9" key="1">
    <citation type="submission" date="2022-10" db="EMBL/GenBank/DDBJ databases">
        <title>Tapping the CABI collections for fungal endophytes: first genome assemblies for Collariella, Neodidymelliopsis, Ascochyta clinopodiicola, Didymella pomorum, Didymosphaeria variabile, Neocosmospora piperis and Neocucurbitaria cava.</title>
        <authorList>
            <person name="Hill R."/>
        </authorList>
    </citation>
    <scope>NUCLEOTIDE SEQUENCE</scope>
    <source>
        <strain evidence="9">IMI 356815</strain>
    </source>
</reference>
<accession>A0A9W8XBI0</accession>
<organism evidence="9 10">
    <name type="scientific">Didymosphaeria variabile</name>
    <dbReference type="NCBI Taxonomy" id="1932322"/>
    <lineage>
        <taxon>Eukaryota</taxon>
        <taxon>Fungi</taxon>
        <taxon>Dikarya</taxon>
        <taxon>Ascomycota</taxon>
        <taxon>Pezizomycotina</taxon>
        <taxon>Dothideomycetes</taxon>
        <taxon>Pleosporomycetidae</taxon>
        <taxon>Pleosporales</taxon>
        <taxon>Massarineae</taxon>
        <taxon>Didymosphaeriaceae</taxon>
        <taxon>Didymosphaeria</taxon>
    </lineage>
</organism>
<dbReference type="InterPro" id="IPR034804">
    <property type="entry name" value="SQR/QFR_C/D"/>
</dbReference>
<gene>
    <name evidence="9" type="ORF">N0V89_010560</name>
</gene>
<dbReference type="GeneID" id="80914090"/>
<keyword evidence="7 8" id="KW-0472">Membrane</keyword>
<comment type="subcellular location">
    <subcellularLocation>
        <location evidence="1">Membrane</location>
        <topology evidence="1">Multi-pass membrane protein</topology>
    </subcellularLocation>
</comment>
<comment type="caution">
    <text evidence="9">The sequence shown here is derived from an EMBL/GenBank/DDBJ whole genome shotgun (WGS) entry which is preliminary data.</text>
</comment>
<feature type="transmembrane region" description="Helical" evidence="8">
    <location>
        <begin position="157"/>
        <end position="178"/>
    </location>
</feature>
<keyword evidence="4" id="KW-0479">Metal-binding</keyword>
<evidence type="ECO:0000256" key="6">
    <source>
        <dbReference type="ARBA" id="ARBA00023004"/>
    </source>
</evidence>
<evidence type="ECO:0000256" key="4">
    <source>
        <dbReference type="ARBA" id="ARBA00022723"/>
    </source>
</evidence>
<dbReference type="GO" id="GO:0006121">
    <property type="term" value="P:mitochondrial electron transport, succinate to ubiquinone"/>
    <property type="evidence" value="ECO:0007669"/>
    <property type="project" value="TreeGrafter"/>
</dbReference>
<name>A0A9W8XBI0_9PLEO</name>
<keyword evidence="2" id="KW-0349">Heme</keyword>
<evidence type="ECO:0000256" key="7">
    <source>
        <dbReference type="ARBA" id="ARBA00023136"/>
    </source>
</evidence>
<proteinExistence type="predicted"/>
<dbReference type="GO" id="GO:0009055">
    <property type="term" value="F:electron transfer activity"/>
    <property type="evidence" value="ECO:0007669"/>
    <property type="project" value="InterPro"/>
</dbReference>
<dbReference type="PANTHER" id="PTHR10978">
    <property type="entry name" value="SUCCINATE DEHYDROGENASE CYTOCHROME B560 SUBUNIT"/>
    <property type="match status" value="1"/>
</dbReference>
<dbReference type="RefSeq" id="XP_056066429.1">
    <property type="nucleotide sequence ID" value="XM_056219302.1"/>
</dbReference>
<dbReference type="OrthoDB" id="588261at2759"/>
<dbReference type="NCBIfam" id="TIGR02970">
    <property type="entry name" value="succ_dehyd_cytB"/>
    <property type="match status" value="1"/>
</dbReference>
<evidence type="ECO:0000256" key="1">
    <source>
        <dbReference type="ARBA" id="ARBA00004141"/>
    </source>
</evidence>
<keyword evidence="10" id="KW-1185">Reference proteome</keyword>
<keyword evidence="6" id="KW-0408">Iron</keyword>
<protein>
    <recommendedName>
        <fullName evidence="11">Succinate dehydrogenase subunit C</fullName>
    </recommendedName>
</protein>
<evidence type="ECO:0000313" key="9">
    <source>
        <dbReference type="EMBL" id="KAJ4346629.1"/>
    </source>
</evidence>
<evidence type="ECO:0000256" key="2">
    <source>
        <dbReference type="ARBA" id="ARBA00022617"/>
    </source>
</evidence>
<dbReference type="GO" id="GO:0006099">
    <property type="term" value="P:tricarboxylic acid cycle"/>
    <property type="evidence" value="ECO:0007669"/>
    <property type="project" value="InterPro"/>
</dbReference>
<sequence>MASQRVLQLGLRRAAAPSFRFQPAGRMVQRRLANTQTTGKVSQETGEEILAKQRLQRPVSPHMAIYRPQITWYASGLNRITAVIIGGGLYLFGFAYLAAPTLGWHLESQSLVAAVAAWPLWAKASAKFAIAMPFFFHSVNGLRHLAWDFGVGLKNTTVARTGWTAVAATFALSAYYAFFH</sequence>
<evidence type="ECO:0008006" key="11">
    <source>
        <dbReference type="Google" id="ProtNLM"/>
    </source>
</evidence>
<evidence type="ECO:0000256" key="3">
    <source>
        <dbReference type="ARBA" id="ARBA00022692"/>
    </source>
</evidence>
<dbReference type="GO" id="GO:0005739">
    <property type="term" value="C:mitochondrion"/>
    <property type="evidence" value="ECO:0007669"/>
    <property type="project" value="GOC"/>
</dbReference>
<dbReference type="GO" id="GO:0046872">
    <property type="term" value="F:metal ion binding"/>
    <property type="evidence" value="ECO:0007669"/>
    <property type="project" value="UniProtKB-KW"/>
</dbReference>
<dbReference type="Proteomes" id="UP001140513">
    <property type="component" value="Unassembled WGS sequence"/>
</dbReference>